<comment type="caution">
    <text evidence="2">The sequence shown here is derived from an EMBL/GenBank/DDBJ whole genome shotgun (WGS) entry which is preliminary data.</text>
</comment>
<evidence type="ECO:0000256" key="1">
    <source>
        <dbReference type="SAM" id="MobiDB-lite"/>
    </source>
</evidence>
<keyword evidence="3" id="KW-1185">Reference proteome</keyword>
<dbReference type="EMBL" id="JACGWO010000013">
    <property type="protein sequence ID" value="KAK4412700.1"/>
    <property type="molecule type" value="Genomic_DNA"/>
</dbReference>
<protein>
    <submittedName>
        <fullName evidence="2">Uncharacterized protein</fullName>
    </submittedName>
</protein>
<feature type="region of interest" description="Disordered" evidence="1">
    <location>
        <begin position="15"/>
        <end position="55"/>
    </location>
</feature>
<reference evidence="2" key="1">
    <citation type="submission" date="2020-06" db="EMBL/GenBank/DDBJ databases">
        <authorList>
            <person name="Li T."/>
            <person name="Hu X."/>
            <person name="Zhang T."/>
            <person name="Song X."/>
            <person name="Zhang H."/>
            <person name="Dai N."/>
            <person name="Sheng W."/>
            <person name="Hou X."/>
            <person name="Wei L."/>
        </authorList>
    </citation>
    <scope>NUCLEOTIDE SEQUENCE</scope>
    <source>
        <strain evidence="2">3651</strain>
        <tissue evidence="2">Leaf</tissue>
    </source>
</reference>
<name>A0AAE2C8K5_9LAMI</name>
<proteinExistence type="predicted"/>
<reference evidence="2" key="2">
    <citation type="journal article" date="2024" name="Plant">
        <title>Genomic evolution and insights into agronomic trait innovations of Sesamum species.</title>
        <authorList>
            <person name="Miao H."/>
            <person name="Wang L."/>
            <person name="Qu L."/>
            <person name="Liu H."/>
            <person name="Sun Y."/>
            <person name="Le M."/>
            <person name="Wang Q."/>
            <person name="Wei S."/>
            <person name="Zheng Y."/>
            <person name="Lin W."/>
            <person name="Duan Y."/>
            <person name="Cao H."/>
            <person name="Xiong S."/>
            <person name="Wang X."/>
            <person name="Wei L."/>
            <person name="Li C."/>
            <person name="Ma Q."/>
            <person name="Ju M."/>
            <person name="Zhao R."/>
            <person name="Li G."/>
            <person name="Mu C."/>
            <person name="Tian Q."/>
            <person name="Mei H."/>
            <person name="Zhang T."/>
            <person name="Gao T."/>
            <person name="Zhang H."/>
        </authorList>
    </citation>
    <scope>NUCLEOTIDE SEQUENCE</scope>
    <source>
        <strain evidence="2">3651</strain>
    </source>
</reference>
<dbReference type="AlphaFoldDB" id="A0AAE2C8K5"/>
<evidence type="ECO:0000313" key="2">
    <source>
        <dbReference type="EMBL" id="KAK4412700.1"/>
    </source>
</evidence>
<organism evidence="2 3">
    <name type="scientific">Sesamum alatum</name>
    <dbReference type="NCBI Taxonomy" id="300844"/>
    <lineage>
        <taxon>Eukaryota</taxon>
        <taxon>Viridiplantae</taxon>
        <taxon>Streptophyta</taxon>
        <taxon>Embryophyta</taxon>
        <taxon>Tracheophyta</taxon>
        <taxon>Spermatophyta</taxon>
        <taxon>Magnoliopsida</taxon>
        <taxon>eudicotyledons</taxon>
        <taxon>Gunneridae</taxon>
        <taxon>Pentapetalae</taxon>
        <taxon>asterids</taxon>
        <taxon>lamiids</taxon>
        <taxon>Lamiales</taxon>
        <taxon>Pedaliaceae</taxon>
        <taxon>Sesamum</taxon>
    </lineage>
</organism>
<sequence>MDEGARNSWCLILLPQGSPHRRSQENSIGSSHAPQRQPPKPPQEQLLGPPEDPRIESLCKDIDELRKQLIPSASNVRKGNPFSFEILAATLSNHVRLPQFANYGGEKGDPRDHIDQFVAAMDLVNPSDPMLCRIFRTTLVG</sequence>
<evidence type="ECO:0000313" key="3">
    <source>
        <dbReference type="Proteomes" id="UP001293254"/>
    </source>
</evidence>
<gene>
    <name evidence="2" type="ORF">Salat_2917200</name>
</gene>
<accession>A0AAE2C8K5</accession>
<dbReference type="Proteomes" id="UP001293254">
    <property type="component" value="Unassembled WGS sequence"/>
</dbReference>